<reference evidence="1" key="1">
    <citation type="submission" date="2021-10" db="EMBL/GenBank/DDBJ databases">
        <authorList>
            <person name="Dean J.D."/>
            <person name="Kim M.K."/>
            <person name="Newey C.N."/>
            <person name="Stoker T.S."/>
            <person name="Thompson D.W."/>
            <person name="Grose J.H."/>
        </authorList>
    </citation>
    <scope>NUCLEOTIDE SEQUENCE</scope>
    <source>
        <strain evidence="1">BT178</strain>
    </source>
</reference>
<evidence type="ECO:0000313" key="2">
    <source>
        <dbReference type="Proteomes" id="UP001165296"/>
    </source>
</evidence>
<dbReference type="EMBL" id="JAJADR010000003">
    <property type="protein sequence ID" value="MCB2408702.1"/>
    <property type="molecule type" value="Genomic_DNA"/>
</dbReference>
<proteinExistence type="predicted"/>
<dbReference type="Proteomes" id="UP001165296">
    <property type="component" value="Unassembled WGS sequence"/>
</dbReference>
<name>A0ABS8AR61_9BACT</name>
<comment type="caution">
    <text evidence="1">The sequence shown here is derived from an EMBL/GenBank/DDBJ whole genome shotgun (WGS) entry which is preliminary data.</text>
</comment>
<dbReference type="PROSITE" id="PS51257">
    <property type="entry name" value="PROKAR_LIPOPROTEIN"/>
    <property type="match status" value="1"/>
</dbReference>
<sequence>MKPFLYAAALLLVLAGCQHRPDSVAGAAKAKAPACPPTKNMGAIDYKPATYGLYLGQCLDSVQTIVPVHFDHMINREDVDPSSPTDTVLYITIGEDLVKRHDDYAVDADGVLPVLRFWVNGGRVQAFECSIRYGATSASAPDQLPDLRAFTALFTQLQPAQNRLQLAQKHYLATTHDTYQETFTLGIDSMAQADFRYRATATP</sequence>
<evidence type="ECO:0008006" key="3">
    <source>
        <dbReference type="Google" id="ProtNLM"/>
    </source>
</evidence>
<gene>
    <name evidence="1" type="ORF">LGH74_12005</name>
</gene>
<accession>A0ABS8AR61</accession>
<protein>
    <recommendedName>
        <fullName evidence="3">Lipoprotein</fullName>
    </recommendedName>
</protein>
<dbReference type="RefSeq" id="WP_226175980.1">
    <property type="nucleotide sequence ID" value="NZ_JAJADR010000003.1"/>
</dbReference>
<organism evidence="1 2">
    <name type="scientific">Hymenobacter lucidus</name>
    <dbReference type="NCBI Taxonomy" id="2880930"/>
    <lineage>
        <taxon>Bacteria</taxon>
        <taxon>Pseudomonadati</taxon>
        <taxon>Bacteroidota</taxon>
        <taxon>Cytophagia</taxon>
        <taxon>Cytophagales</taxon>
        <taxon>Hymenobacteraceae</taxon>
        <taxon>Hymenobacter</taxon>
    </lineage>
</organism>
<evidence type="ECO:0000313" key="1">
    <source>
        <dbReference type="EMBL" id="MCB2408702.1"/>
    </source>
</evidence>
<keyword evidence="2" id="KW-1185">Reference proteome</keyword>